<feature type="compositionally biased region" description="Polar residues" evidence="1">
    <location>
        <begin position="593"/>
        <end position="606"/>
    </location>
</feature>
<feature type="region of interest" description="Disordered" evidence="1">
    <location>
        <begin position="1"/>
        <end position="59"/>
    </location>
</feature>
<gene>
    <name evidence="3" type="ORF">DM01DRAFT_1370840</name>
</gene>
<dbReference type="InterPro" id="IPR025852">
    <property type="entry name" value="SM_dom_ATX"/>
</dbReference>
<evidence type="ECO:0000313" key="4">
    <source>
        <dbReference type="Proteomes" id="UP000242146"/>
    </source>
</evidence>
<dbReference type="PANTHER" id="PTHR12854">
    <property type="entry name" value="ATAXIN 2-RELATED"/>
    <property type="match status" value="1"/>
</dbReference>
<organism evidence="3 4">
    <name type="scientific">Hesseltinella vesiculosa</name>
    <dbReference type="NCBI Taxonomy" id="101127"/>
    <lineage>
        <taxon>Eukaryota</taxon>
        <taxon>Fungi</taxon>
        <taxon>Fungi incertae sedis</taxon>
        <taxon>Mucoromycota</taxon>
        <taxon>Mucoromycotina</taxon>
        <taxon>Mucoromycetes</taxon>
        <taxon>Mucorales</taxon>
        <taxon>Cunninghamellaceae</taxon>
        <taxon>Hesseltinella</taxon>
    </lineage>
</organism>
<reference evidence="3 4" key="1">
    <citation type="submission" date="2016-07" db="EMBL/GenBank/DDBJ databases">
        <title>Pervasive Adenine N6-methylation of Active Genes in Fungi.</title>
        <authorList>
            <consortium name="DOE Joint Genome Institute"/>
            <person name="Mondo S.J."/>
            <person name="Dannebaum R.O."/>
            <person name="Kuo R.C."/>
            <person name="Labutti K."/>
            <person name="Haridas S."/>
            <person name="Kuo A."/>
            <person name="Salamov A."/>
            <person name="Ahrendt S.R."/>
            <person name="Lipzen A."/>
            <person name="Sullivan W."/>
            <person name="Andreopoulos W.B."/>
            <person name="Clum A."/>
            <person name="Lindquist E."/>
            <person name="Daum C."/>
            <person name="Ramamoorthy G.K."/>
            <person name="Gryganskyi A."/>
            <person name="Culley D."/>
            <person name="Magnuson J.K."/>
            <person name="James T.Y."/>
            <person name="O'Malley M.A."/>
            <person name="Stajich J.E."/>
            <person name="Spatafora J.W."/>
            <person name="Visel A."/>
            <person name="Grigoriev I.V."/>
        </authorList>
    </citation>
    <scope>NUCLEOTIDE SEQUENCE [LARGE SCALE GENOMIC DNA]</scope>
    <source>
        <strain evidence="3 4">NRRL 3301</strain>
    </source>
</reference>
<feature type="region of interest" description="Disordered" evidence="1">
    <location>
        <begin position="651"/>
        <end position="680"/>
    </location>
</feature>
<feature type="compositionally biased region" description="Basic and acidic residues" evidence="1">
    <location>
        <begin position="422"/>
        <end position="432"/>
    </location>
</feature>
<dbReference type="SMART" id="SM01272">
    <property type="entry name" value="LsmAD"/>
    <property type="match status" value="1"/>
</dbReference>
<feature type="compositionally biased region" description="Polar residues" evidence="1">
    <location>
        <begin position="403"/>
        <end position="421"/>
    </location>
</feature>
<sequence>MSFANAKPQGKRQEPGHLKQNQGRGGKKWNTNNHTMNGGRAHYGSSPQSSPASQHQRLEDQETFAHMHDRMLFLLGNLSGSKVEVKVKNGTVFEGILQGATTDGDLGVSLIMARKLYDPTETTDVAKTNVHPLLPSLLILSKDLVEINATNVDLTAGEQVRAEKDSFKTDADISNRDYKERELHKWNPDVGDGEVLEALEDITENHSGSWDQFAANEKLFGLKTDFDEEIYTTRLDRSAPDFKDREKWAIEKANEIQKSTTNNPHLLEERNMAVPNDSGMDEEDRYGAVIRDPNVYVPPAMRKQPAQQKTSFTNLPPDSPLHKLTTAAAEKQAPKRIEAEIANTFRKFAMLEKDKLQAKRQALHKKEQSDRLADLVKFHQTFELKVPVPPDLLPLLAKGKKSPASTSSDEKPTSPSNSHTSASEKPKDDKKPPAKPSNFKFNIKASEFKPNPSAAAFVPGAKPTGSVTSEENSRNVKKFAAGEHVTMDDVFKVSFAKGKQKQASTIAPTWPFGNHPYRHQFNHQSQYAEDIYTGYPAPGYGYNYQIRYQYVPGMAHMPVPQQGVPYMNPQFVPPMPGAPIPPGAPPNVAYSPQMANGSPRYSSPQRSHMPPPNGAPPVYPFQGTSVPVRYTPDMMTPPTSTPVMMHERPIMVEPNSPYPPAMPPTNNGSPPPQTDSPADS</sequence>
<evidence type="ECO:0000256" key="1">
    <source>
        <dbReference type="SAM" id="MobiDB-lite"/>
    </source>
</evidence>
<dbReference type="Proteomes" id="UP000242146">
    <property type="component" value="Unassembled WGS sequence"/>
</dbReference>
<accession>A0A1X2GRZ8</accession>
<feature type="region of interest" description="Disordered" evidence="1">
    <location>
        <begin position="452"/>
        <end position="475"/>
    </location>
</feature>
<dbReference type="GO" id="GO:0010494">
    <property type="term" value="C:cytoplasmic stress granule"/>
    <property type="evidence" value="ECO:0007669"/>
    <property type="project" value="TreeGrafter"/>
</dbReference>
<dbReference type="OrthoDB" id="2275718at2759"/>
<dbReference type="InterPro" id="IPR009604">
    <property type="entry name" value="LsmAD_domain"/>
</dbReference>
<evidence type="ECO:0000313" key="3">
    <source>
        <dbReference type="EMBL" id="ORX60247.1"/>
    </source>
</evidence>
<feature type="domain" description="LsmAD" evidence="2">
    <location>
        <begin position="220"/>
        <end position="292"/>
    </location>
</feature>
<dbReference type="Pfam" id="PF06741">
    <property type="entry name" value="LsmAD"/>
    <property type="match status" value="1"/>
</dbReference>
<protein>
    <recommendedName>
        <fullName evidence="2">LsmAD domain-containing protein</fullName>
    </recommendedName>
</protein>
<dbReference type="InterPro" id="IPR045117">
    <property type="entry name" value="ATXN2-like"/>
</dbReference>
<dbReference type="PANTHER" id="PTHR12854:SF7">
    <property type="entry name" value="ATAXIN-2 HOMOLOG"/>
    <property type="match status" value="1"/>
</dbReference>
<dbReference type="GO" id="GO:0034063">
    <property type="term" value="P:stress granule assembly"/>
    <property type="evidence" value="ECO:0007669"/>
    <property type="project" value="TreeGrafter"/>
</dbReference>
<comment type="caution">
    <text evidence="3">The sequence shown here is derived from an EMBL/GenBank/DDBJ whole genome shotgun (WGS) entry which is preliminary data.</text>
</comment>
<evidence type="ECO:0000259" key="2">
    <source>
        <dbReference type="SMART" id="SM01272"/>
    </source>
</evidence>
<feature type="region of interest" description="Disordered" evidence="1">
    <location>
        <begin position="584"/>
        <end position="617"/>
    </location>
</feature>
<dbReference type="GO" id="GO:0003729">
    <property type="term" value="F:mRNA binding"/>
    <property type="evidence" value="ECO:0007669"/>
    <property type="project" value="TreeGrafter"/>
</dbReference>
<name>A0A1X2GRZ8_9FUNG</name>
<keyword evidence="4" id="KW-1185">Reference proteome</keyword>
<feature type="compositionally biased region" description="Low complexity" evidence="1">
    <location>
        <begin position="45"/>
        <end position="54"/>
    </location>
</feature>
<proteinExistence type="predicted"/>
<dbReference type="STRING" id="101127.A0A1X2GRZ8"/>
<dbReference type="Pfam" id="PF14438">
    <property type="entry name" value="SM-ATX"/>
    <property type="match status" value="1"/>
</dbReference>
<dbReference type="AlphaFoldDB" id="A0A1X2GRZ8"/>
<feature type="region of interest" description="Disordered" evidence="1">
    <location>
        <begin position="395"/>
        <end position="439"/>
    </location>
</feature>
<feature type="compositionally biased region" description="Pro residues" evidence="1">
    <location>
        <begin position="656"/>
        <end position="674"/>
    </location>
</feature>
<dbReference type="EMBL" id="MCGT01000004">
    <property type="protein sequence ID" value="ORX60247.1"/>
    <property type="molecule type" value="Genomic_DNA"/>
</dbReference>